<keyword evidence="4" id="KW-1185">Reference proteome</keyword>
<evidence type="ECO:0000313" key="3">
    <source>
        <dbReference type="EMBL" id="KAF3595987.1"/>
    </source>
</evidence>
<evidence type="ECO:0000259" key="1">
    <source>
        <dbReference type="Pfam" id="PF12776"/>
    </source>
</evidence>
<dbReference type="PANTHER" id="PTHR31704:SF43">
    <property type="entry name" value="HEAT SHOCK PROTEIN"/>
    <property type="match status" value="1"/>
</dbReference>
<reference evidence="3" key="2">
    <citation type="submission" date="2019-12" db="EMBL/GenBank/DDBJ databases">
        <authorList>
            <person name="Studholme D.J."/>
            <person name="Sarris P."/>
        </authorList>
    </citation>
    <scope>NUCLEOTIDE SEQUENCE</scope>
    <source>
        <strain evidence="3">PFS-1207/04</strain>
        <tissue evidence="3">Leaf</tissue>
    </source>
</reference>
<dbReference type="EMBL" id="QGKY02002305">
    <property type="protein sequence ID" value="KAF2531434.1"/>
    <property type="molecule type" value="Genomic_DNA"/>
</dbReference>
<dbReference type="InterPro" id="IPR024752">
    <property type="entry name" value="Myb/SANT-like_dom"/>
</dbReference>
<evidence type="ECO:0000313" key="2">
    <source>
        <dbReference type="EMBL" id="KAF2531434.1"/>
    </source>
</evidence>
<reference evidence="3 4" key="3">
    <citation type="journal article" date="2020" name="BMC Genomics">
        <title>Intraspecific diversification of the crop wild relative Brassica cretica Lam. using demographic model selection.</title>
        <authorList>
            <person name="Kioukis A."/>
            <person name="Michalopoulou V.A."/>
            <person name="Briers L."/>
            <person name="Pirintsos S."/>
            <person name="Studholme D.J."/>
            <person name="Pavlidis P."/>
            <person name="Sarris P.F."/>
        </authorList>
    </citation>
    <scope>NUCLEOTIDE SEQUENCE [LARGE SCALE GENOMIC DNA]</scope>
    <source>
        <strain evidence="4">cv. PFS-1207/04</strain>
        <strain evidence="3">PFS-1207/04</strain>
    </source>
</reference>
<dbReference type="EMBL" id="QGKV02000299">
    <property type="protein sequence ID" value="KAF3595987.1"/>
    <property type="molecule type" value="Genomic_DNA"/>
</dbReference>
<dbReference type="OrthoDB" id="1106656at2759"/>
<name>A0A3N6S4V6_BRACR</name>
<gene>
    <name evidence="3" type="ORF">DY000_02024605</name>
    <name evidence="2" type="ORF">F2Q70_00031422</name>
</gene>
<organism evidence="2">
    <name type="scientific">Brassica cretica</name>
    <name type="common">Mustard</name>
    <dbReference type="NCBI Taxonomy" id="69181"/>
    <lineage>
        <taxon>Eukaryota</taxon>
        <taxon>Viridiplantae</taxon>
        <taxon>Streptophyta</taxon>
        <taxon>Embryophyta</taxon>
        <taxon>Tracheophyta</taxon>
        <taxon>Spermatophyta</taxon>
        <taxon>Magnoliopsida</taxon>
        <taxon>eudicotyledons</taxon>
        <taxon>Gunneridae</taxon>
        <taxon>Pentapetalae</taxon>
        <taxon>rosids</taxon>
        <taxon>malvids</taxon>
        <taxon>Brassicales</taxon>
        <taxon>Brassicaceae</taxon>
        <taxon>Brassiceae</taxon>
        <taxon>Brassica</taxon>
    </lineage>
</organism>
<proteinExistence type="predicted"/>
<feature type="domain" description="Myb/SANT-like" evidence="1">
    <location>
        <begin position="16"/>
        <end position="75"/>
    </location>
</feature>
<protein>
    <recommendedName>
        <fullName evidence="1">Myb/SANT-like domain-containing protein</fullName>
    </recommendedName>
</protein>
<dbReference type="Proteomes" id="UP000266723">
    <property type="component" value="Unassembled WGS sequence"/>
</dbReference>
<reference evidence="2" key="1">
    <citation type="submission" date="2019-12" db="EMBL/GenBank/DDBJ databases">
        <title>Genome sequencing and annotation of Brassica cretica.</title>
        <authorList>
            <person name="Studholme D.J."/>
            <person name="Sarris P.F."/>
        </authorList>
    </citation>
    <scope>NUCLEOTIDE SEQUENCE</scope>
    <source>
        <strain evidence="2">PFS-102/07</strain>
        <tissue evidence="2">Leaf</tissue>
    </source>
</reference>
<dbReference type="PANTHER" id="PTHR31704">
    <property type="entry name" value="MYB/SANT-LIKE DNA-BINDING DOMAIN PROTEIN-RELATED"/>
    <property type="match status" value="1"/>
</dbReference>
<evidence type="ECO:0000313" key="4">
    <source>
        <dbReference type="Proteomes" id="UP000266723"/>
    </source>
</evidence>
<dbReference type="Pfam" id="PF12776">
    <property type="entry name" value="Myb_DNA-bind_3"/>
    <property type="match status" value="1"/>
</dbReference>
<sequence length="77" mass="9308">MNDYTLKDPTVLGREYMVDKFNRAFNLNINYAFFKNKLDDFKKAYKKWKFLMTSTGITVDPETSKMYASDEWWEARE</sequence>
<accession>A0A3N6S4V6</accession>
<dbReference type="AlphaFoldDB" id="A0A3N6S4V6"/>
<comment type="caution">
    <text evidence="2">The sequence shown here is derived from an EMBL/GenBank/DDBJ whole genome shotgun (WGS) entry which is preliminary data.</text>
</comment>